<dbReference type="RefSeq" id="WP_029409463.1">
    <property type="nucleotide sequence ID" value="NZ_CP045670.1"/>
</dbReference>
<reference evidence="1 2" key="1">
    <citation type="submission" date="2020-09" db="EMBL/GenBank/DDBJ databases">
        <title>Characterization of Treponema spp. from bovine digital dermatitis in Korea.</title>
        <authorList>
            <person name="Espiritu H.M."/>
            <person name="Cho Y.I."/>
            <person name="Mamuad L."/>
        </authorList>
    </citation>
    <scope>NUCLEOTIDE SEQUENCE [LARGE SCALE GENOMIC DNA]</scope>
    <source>
        <strain evidence="1 2">KS1</strain>
    </source>
</reference>
<evidence type="ECO:0000313" key="1">
    <source>
        <dbReference type="EMBL" id="QOW60298.1"/>
    </source>
</evidence>
<proteinExistence type="predicted"/>
<sequence length="339" mass="37458">MIYTTENKVFFTAPKGAAKGFQSLKNGDTVSAKILSLKDGGTARIFFNGAVFEGTVSGGLKEGDFLKMRVIIKEVLGEAKVFLVPETKGEVQVQSKNSVNFFSELGLPKTELSSAVLNFLTASGSRLNGDSAYKLFAFLKDLPKKKTLSKAVFSAGLILNKGIELNEDVFKTVYAAIFGEENSESGGEQKDETQEDENEVLELLNHLHKGGLNWAVFPFKKELEDTSSFGVERPDKGNTETAEKNGLFVSGSLALLLDLNLKTVRLTVLHCKFKNEDWVFILKDKIFAFECENIKFTEKEITAVKELFLTCLQENGLNGIEVRYGINNEAEFKGVDIMI</sequence>
<gene>
    <name evidence="1" type="ORF">IFE08_10775</name>
</gene>
<dbReference type="Proteomes" id="UP000593915">
    <property type="component" value="Chromosome"/>
</dbReference>
<protein>
    <submittedName>
        <fullName evidence="1">Uncharacterized protein</fullName>
    </submittedName>
</protein>
<dbReference type="EMBL" id="CP061839">
    <property type="protein sequence ID" value="QOW60298.1"/>
    <property type="molecule type" value="Genomic_DNA"/>
</dbReference>
<name>A0A7S6WNB0_9SPIR</name>
<dbReference type="AlphaFoldDB" id="A0A7S6WNB0"/>
<evidence type="ECO:0000313" key="2">
    <source>
        <dbReference type="Proteomes" id="UP000593915"/>
    </source>
</evidence>
<organism evidence="1 2">
    <name type="scientific">Treponema pedis</name>
    <dbReference type="NCBI Taxonomy" id="409322"/>
    <lineage>
        <taxon>Bacteria</taxon>
        <taxon>Pseudomonadati</taxon>
        <taxon>Spirochaetota</taxon>
        <taxon>Spirochaetia</taxon>
        <taxon>Spirochaetales</taxon>
        <taxon>Treponemataceae</taxon>
        <taxon>Treponema</taxon>
    </lineage>
</organism>
<accession>A0A7S6WNB0</accession>